<evidence type="ECO:0000256" key="3">
    <source>
        <dbReference type="PROSITE-ProRule" id="PRU00024"/>
    </source>
</evidence>
<dbReference type="InterPro" id="IPR000315">
    <property type="entry name" value="Znf_B-box"/>
</dbReference>
<keyword evidence="3" id="KW-0863">Zinc-finger</keyword>
<comment type="caution">
    <text evidence="5">The sequence shown here is derived from an EMBL/GenBank/DDBJ whole genome shotgun (WGS) entry which is preliminary data.</text>
</comment>
<evidence type="ECO:0000313" key="5">
    <source>
        <dbReference type="EMBL" id="CAD8064246.1"/>
    </source>
</evidence>
<dbReference type="Proteomes" id="UP000692954">
    <property type="component" value="Unassembled WGS sequence"/>
</dbReference>
<reference evidence="5" key="1">
    <citation type="submission" date="2021-01" db="EMBL/GenBank/DDBJ databases">
        <authorList>
            <consortium name="Genoscope - CEA"/>
            <person name="William W."/>
        </authorList>
    </citation>
    <scope>NUCLEOTIDE SEQUENCE</scope>
</reference>
<dbReference type="AlphaFoldDB" id="A0A8S1LHN2"/>
<dbReference type="PROSITE" id="PS50119">
    <property type="entry name" value="ZF_BBOX"/>
    <property type="match status" value="1"/>
</dbReference>
<dbReference type="CDD" id="cd19757">
    <property type="entry name" value="Bbox1"/>
    <property type="match status" value="1"/>
</dbReference>
<dbReference type="PANTHER" id="PTHR24412:SF484">
    <property type="entry name" value="CHROMOSOME UNDETERMINED SCAFFOLD_17, WHOLE GENOME SHOTGUN SEQUENCE"/>
    <property type="match status" value="1"/>
</dbReference>
<gene>
    <name evidence="5" type="ORF">PSON_ATCC_30995.1.T0190017</name>
</gene>
<dbReference type="GO" id="GO:0008270">
    <property type="term" value="F:zinc ion binding"/>
    <property type="evidence" value="ECO:0007669"/>
    <property type="project" value="UniProtKB-KW"/>
</dbReference>
<feature type="domain" description="B box-type" evidence="4">
    <location>
        <begin position="38"/>
        <end position="82"/>
    </location>
</feature>
<evidence type="ECO:0000259" key="4">
    <source>
        <dbReference type="PROSITE" id="PS50119"/>
    </source>
</evidence>
<dbReference type="EMBL" id="CAJJDN010000019">
    <property type="protein sequence ID" value="CAD8064246.1"/>
    <property type="molecule type" value="Genomic_DNA"/>
</dbReference>
<proteinExistence type="predicted"/>
<evidence type="ECO:0000256" key="2">
    <source>
        <dbReference type="ARBA" id="ARBA00022737"/>
    </source>
</evidence>
<evidence type="ECO:0000313" key="6">
    <source>
        <dbReference type="Proteomes" id="UP000692954"/>
    </source>
</evidence>
<keyword evidence="3" id="KW-0479">Metal-binding</keyword>
<name>A0A8S1LHN2_9CILI</name>
<accession>A0A8S1LHN2</accession>
<dbReference type="Pfam" id="PF01344">
    <property type="entry name" value="Kelch_1"/>
    <property type="match status" value="1"/>
</dbReference>
<organism evidence="5 6">
    <name type="scientific">Paramecium sonneborni</name>
    <dbReference type="NCBI Taxonomy" id="65129"/>
    <lineage>
        <taxon>Eukaryota</taxon>
        <taxon>Sar</taxon>
        <taxon>Alveolata</taxon>
        <taxon>Ciliophora</taxon>
        <taxon>Intramacronucleata</taxon>
        <taxon>Oligohymenophorea</taxon>
        <taxon>Peniculida</taxon>
        <taxon>Parameciidae</taxon>
        <taxon>Paramecium</taxon>
    </lineage>
</organism>
<evidence type="ECO:0000256" key="1">
    <source>
        <dbReference type="ARBA" id="ARBA00022441"/>
    </source>
</evidence>
<dbReference type="PANTHER" id="PTHR24412">
    <property type="entry name" value="KELCH PROTEIN"/>
    <property type="match status" value="1"/>
</dbReference>
<keyword evidence="2" id="KW-0677">Repeat</keyword>
<keyword evidence="3" id="KW-0862">Zinc</keyword>
<keyword evidence="6" id="KW-1185">Reference proteome</keyword>
<keyword evidence="1" id="KW-0880">Kelch repeat</keyword>
<sequence>MRASTRKSKLVKDLNLPTIHNKSTPKRNLSSGQTNLKAQFSKCSQCGEVSIPVCCVNCYILLCINCGITHSKQYQSHNVTNFKEAFILLYDEVKILDDNIKIINQNINKKNINLKNQINCQLFEDNLQKILSLRRQVEQQISNFFDKIYNQYICIWNNFIELWGSNKTFLDRLNQFQFKIEQFLQNELQDQLTLVEQLFKEKLIQSSKSLLNQYEKREQLLSKDEISTIYPPRLLIDLNCIIKQNLQLFQMVQLLDWYEDAKEELYSIKGSDWQSVPLIPTFAKIMYLYDLETQEYQIGEFQDLRHQQIPQFLKTVFLNDGTAYIVGGSDSKGNPVRSMLKCKDGDLTNLAPLPKAKNPSNGLIVYDEYIYVIGGLKIIEDKLQWTKTCEKYSIRLNKWYNIEPMNYPKPNQSIYRLNQYIYAIGFQQHEFINFERYDINEEKWSLITLSKTSLNPFLFGGGFSSIQINQFQALLFGGKQWRRKFIDDEREFYQDDEIIRTVFCYDSIQNSFISLGDCLPGTGVSYGEFQPICYKDKILHFEAPISKQRKLHQWLQIINVVQFQFVNQVLETEIIQILTPD</sequence>
<dbReference type="OrthoDB" id="290482at2759"/>
<protein>
    <recommendedName>
        <fullName evidence="4">B box-type domain-containing protein</fullName>
    </recommendedName>
</protein>
<dbReference type="InterPro" id="IPR006652">
    <property type="entry name" value="Kelch_1"/>
</dbReference>